<dbReference type="InterPro" id="IPR050171">
    <property type="entry name" value="MFS_Transporters"/>
</dbReference>
<dbReference type="EMBL" id="FNAK01000010">
    <property type="protein sequence ID" value="SDE73924.1"/>
    <property type="molecule type" value="Genomic_DNA"/>
</dbReference>
<evidence type="ECO:0000256" key="6">
    <source>
        <dbReference type="ARBA" id="ARBA00022989"/>
    </source>
</evidence>
<feature type="transmembrane region" description="Helical" evidence="8">
    <location>
        <begin position="94"/>
        <end position="112"/>
    </location>
</feature>
<proteinExistence type="predicted"/>
<organism evidence="9 10">
    <name type="scientific">Kordiimonas lacus</name>
    <dbReference type="NCBI Taxonomy" id="637679"/>
    <lineage>
        <taxon>Bacteria</taxon>
        <taxon>Pseudomonadati</taxon>
        <taxon>Pseudomonadota</taxon>
        <taxon>Alphaproteobacteria</taxon>
        <taxon>Kordiimonadales</taxon>
        <taxon>Kordiimonadaceae</taxon>
        <taxon>Kordiimonas</taxon>
    </lineage>
</organism>
<feature type="transmembrane region" description="Helical" evidence="8">
    <location>
        <begin position="300"/>
        <end position="320"/>
    </location>
</feature>
<dbReference type="GO" id="GO:0005886">
    <property type="term" value="C:plasma membrane"/>
    <property type="evidence" value="ECO:0007669"/>
    <property type="project" value="UniProtKB-SubCell"/>
</dbReference>
<feature type="transmembrane region" description="Helical" evidence="8">
    <location>
        <begin position="364"/>
        <end position="389"/>
    </location>
</feature>
<keyword evidence="4 8" id="KW-0812">Transmembrane</keyword>
<accession>A0A1G7FDN1</accession>
<dbReference type="InterPro" id="IPR036259">
    <property type="entry name" value="MFS_trans_sf"/>
</dbReference>
<sequence>MHDNMTSADASADKAKPVIGDTFMGHPKGLAYIVFTEAWERFSFYGMQALLVLYMASYLLHPGTIENVAAFAGFRVLLEGIFGQLSIQAMATQIFGLYIGLIYFMPVIGGWLGDRFLGQQKAVLLGAAMMAAGHFLMAFEAAFLFALSALIVGAGLLKGNLAAQVGRLYAKDDQRRDTAYSVYVMSINVGAAVAPLVCGTLGELYGWHYGFGAAGIGMVVGIFIYLAGRHHLPHDSAKIEHGDQPKLQPGDGKTIVAILALFIIAALFWTAQTQVWNTYPLWIRGRIDREILDMLVPVTWFQALDSIAVLLLAPLVMWYWQRQRNRAQEPGDLRKIIIGCLVFTGACVWLAAGETLSGGSQLSLIWPVVFHFICAVGFLYVGPIMLALVSRAAPEAVNAMMVGAYYLSLFFGGMASGWLGRFYEPMSEAGFWLMHAGIVGAGALLVFLLHKPFTRHLRLSHQ</sequence>
<evidence type="ECO:0000313" key="10">
    <source>
        <dbReference type="Proteomes" id="UP000183685"/>
    </source>
</evidence>
<dbReference type="CDD" id="cd17346">
    <property type="entry name" value="MFS_DtpA_like"/>
    <property type="match status" value="1"/>
</dbReference>
<keyword evidence="5" id="KW-0571">Peptide transport</keyword>
<feature type="transmembrane region" description="Helical" evidence="8">
    <location>
        <begin position="431"/>
        <end position="449"/>
    </location>
</feature>
<feature type="transmembrane region" description="Helical" evidence="8">
    <location>
        <begin position="396"/>
        <end position="419"/>
    </location>
</feature>
<protein>
    <submittedName>
        <fullName evidence="9">Proton-dependent oligopeptide transporter, POT family</fullName>
    </submittedName>
</protein>
<name>A0A1G7FDN1_9PROT</name>
<dbReference type="NCBIfam" id="TIGR00924">
    <property type="entry name" value="yjdL_sub1_fam"/>
    <property type="match status" value="1"/>
</dbReference>
<comment type="subcellular location">
    <subcellularLocation>
        <location evidence="1">Cell membrane</location>
        <topology evidence="1">Multi-pass membrane protein</topology>
    </subcellularLocation>
</comment>
<feature type="transmembrane region" description="Helical" evidence="8">
    <location>
        <begin position="209"/>
        <end position="228"/>
    </location>
</feature>
<evidence type="ECO:0000313" key="9">
    <source>
        <dbReference type="EMBL" id="SDE73924.1"/>
    </source>
</evidence>
<dbReference type="Proteomes" id="UP000183685">
    <property type="component" value="Unassembled WGS sequence"/>
</dbReference>
<feature type="transmembrane region" description="Helical" evidence="8">
    <location>
        <begin position="332"/>
        <end position="352"/>
    </location>
</feature>
<dbReference type="SUPFAM" id="SSF103473">
    <property type="entry name" value="MFS general substrate transporter"/>
    <property type="match status" value="1"/>
</dbReference>
<dbReference type="PANTHER" id="PTHR23517">
    <property type="entry name" value="RESISTANCE PROTEIN MDTM, PUTATIVE-RELATED-RELATED"/>
    <property type="match status" value="1"/>
</dbReference>
<keyword evidence="5" id="KW-0653">Protein transport</keyword>
<gene>
    <name evidence="9" type="ORF">SAMN04488071_3697</name>
</gene>
<evidence type="ECO:0000256" key="2">
    <source>
        <dbReference type="ARBA" id="ARBA00022448"/>
    </source>
</evidence>
<dbReference type="InterPro" id="IPR018456">
    <property type="entry name" value="PTR2_symporter_CS"/>
</dbReference>
<keyword evidence="7 8" id="KW-0472">Membrane</keyword>
<keyword evidence="6 8" id="KW-1133">Transmembrane helix</keyword>
<evidence type="ECO:0000256" key="3">
    <source>
        <dbReference type="ARBA" id="ARBA00022475"/>
    </source>
</evidence>
<evidence type="ECO:0000256" key="5">
    <source>
        <dbReference type="ARBA" id="ARBA00022856"/>
    </source>
</evidence>
<dbReference type="InterPro" id="IPR000109">
    <property type="entry name" value="POT_fam"/>
</dbReference>
<evidence type="ECO:0000256" key="4">
    <source>
        <dbReference type="ARBA" id="ARBA00022692"/>
    </source>
</evidence>
<dbReference type="PANTHER" id="PTHR23517:SF15">
    <property type="entry name" value="PROTON-DEPENDENT OLIGOPEPTIDE FAMILY TRANSPORT PROTEIN"/>
    <property type="match status" value="1"/>
</dbReference>
<dbReference type="GO" id="GO:0006857">
    <property type="term" value="P:oligopeptide transport"/>
    <property type="evidence" value="ECO:0007669"/>
    <property type="project" value="InterPro"/>
</dbReference>
<dbReference type="Pfam" id="PF00854">
    <property type="entry name" value="PTR2"/>
    <property type="match status" value="2"/>
</dbReference>
<reference evidence="9 10" key="1">
    <citation type="submission" date="2016-10" db="EMBL/GenBank/DDBJ databases">
        <authorList>
            <person name="de Groot N.N."/>
        </authorList>
    </citation>
    <scope>NUCLEOTIDE SEQUENCE [LARGE SCALE GENOMIC DNA]</scope>
    <source>
        <strain evidence="9 10">CGMCC 1.9109</strain>
    </source>
</reference>
<dbReference type="STRING" id="637679.GCA_001550055_02373"/>
<dbReference type="GO" id="GO:1904680">
    <property type="term" value="F:peptide transmembrane transporter activity"/>
    <property type="evidence" value="ECO:0007669"/>
    <property type="project" value="InterPro"/>
</dbReference>
<feature type="transmembrane region" description="Helical" evidence="8">
    <location>
        <begin position="132"/>
        <end position="157"/>
    </location>
</feature>
<dbReference type="InterPro" id="IPR005279">
    <property type="entry name" value="Dipep/tripep_permease"/>
</dbReference>
<keyword evidence="10" id="KW-1185">Reference proteome</keyword>
<evidence type="ECO:0000256" key="8">
    <source>
        <dbReference type="SAM" id="Phobius"/>
    </source>
</evidence>
<feature type="transmembrane region" description="Helical" evidence="8">
    <location>
        <begin position="254"/>
        <end position="271"/>
    </location>
</feature>
<keyword evidence="2" id="KW-0813">Transport</keyword>
<evidence type="ECO:0000256" key="7">
    <source>
        <dbReference type="ARBA" id="ARBA00023136"/>
    </source>
</evidence>
<dbReference type="Gene3D" id="1.20.1250.20">
    <property type="entry name" value="MFS general substrate transporter like domains"/>
    <property type="match status" value="2"/>
</dbReference>
<keyword evidence="3" id="KW-1003">Cell membrane</keyword>
<dbReference type="AlphaFoldDB" id="A0A1G7FDN1"/>
<dbReference type="PROSITE" id="PS01022">
    <property type="entry name" value="PTR2_1"/>
    <property type="match status" value="1"/>
</dbReference>
<feature type="transmembrane region" description="Helical" evidence="8">
    <location>
        <begin position="178"/>
        <end position="197"/>
    </location>
</feature>
<dbReference type="RefSeq" id="WP_068305302.1">
    <property type="nucleotide sequence ID" value="NZ_FNAK01000010.1"/>
</dbReference>
<evidence type="ECO:0000256" key="1">
    <source>
        <dbReference type="ARBA" id="ARBA00004651"/>
    </source>
</evidence>